<evidence type="ECO:0000256" key="1">
    <source>
        <dbReference type="ARBA" id="ARBA00004651"/>
    </source>
</evidence>
<dbReference type="KEGG" id="fia:NA23_10175"/>
<dbReference type="EMBL" id="CP014334">
    <property type="protein sequence ID" value="AMW33554.1"/>
    <property type="molecule type" value="Genomic_DNA"/>
</dbReference>
<evidence type="ECO:0000256" key="5">
    <source>
        <dbReference type="ARBA" id="ARBA00022989"/>
    </source>
</evidence>
<feature type="domain" description="MrpA C-terminal/MbhE" evidence="9">
    <location>
        <begin position="37"/>
        <end position="104"/>
    </location>
</feature>
<dbReference type="AlphaFoldDB" id="A0AAI8CN20"/>
<dbReference type="Pfam" id="PF04039">
    <property type="entry name" value="MnhB"/>
    <property type="match status" value="1"/>
</dbReference>
<dbReference type="InterPro" id="IPR050622">
    <property type="entry name" value="CPA3_antiporter_subunitB"/>
</dbReference>
<evidence type="ECO:0000259" key="9">
    <source>
        <dbReference type="Pfam" id="PF20501"/>
    </source>
</evidence>
<evidence type="ECO:0000256" key="3">
    <source>
        <dbReference type="ARBA" id="ARBA00022475"/>
    </source>
</evidence>
<dbReference type="RefSeq" id="WP_033191611.1">
    <property type="nucleotide sequence ID" value="NZ_CP014334.2"/>
</dbReference>
<organism evidence="10 11">
    <name type="scientific">Fervidobacterium islandicum</name>
    <dbReference type="NCBI Taxonomy" id="2423"/>
    <lineage>
        <taxon>Bacteria</taxon>
        <taxon>Thermotogati</taxon>
        <taxon>Thermotogota</taxon>
        <taxon>Thermotogae</taxon>
        <taxon>Thermotogales</taxon>
        <taxon>Fervidobacteriaceae</taxon>
        <taxon>Fervidobacterium</taxon>
    </lineage>
</organism>
<sequence length="242" mass="26296">MRRIWAVLISAVFLYFLIASYYPTLPMFGNIDMYRRVSFDYISKSTTKEYQPVEFKKSKDLEDGSANVVTSIVVNYRSFDTLGEVTVLFAAALGVGILANIRKRRIEFEEHKVLATATGIVFPLILLFGAYVFIHGHLTPGGGFPGGTIIALGVLLLMLAKNEFKVTEIAKHTEQIAGSGYVLVGLIGMAIVGVFLANFLPTGVVGNLFSAGVVPIVYTLIGFKVGAELSSLVSEMREGDKA</sequence>
<feature type="transmembrane region" description="Helical" evidence="7">
    <location>
        <begin position="113"/>
        <end position="134"/>
    </location>
</feature>
<dbReference type="GO" id="GO:0005886">
    <property type="term" value="C:plasma membrane"/>
    <property type="evidence" value="ECO:0007669"/>
    <property type="project" value="UniProtKB-SubCell"/>
</dbReference>
<gene>
    <name evidence="10" type="ORF">NA23_10175</name>
</gene>
<dbReference type="PANTHER" id="PTHR33932:SF4">
    <property type="entry name" value="NA(+)_H(+) ANTIPORTER SUBUNIT B"/>
    <property type="match status" value="1"/>
</dbReference>
<keyword evidence="11" id="KW-1185">Reference proteome</keyword>
<keyword evidence="6 7" id="KW-0472">Membrane</keyword>
<comment type="similarity">
    <text evidence="2">Belongs to the CPA3 antiporters (TC 2.A.63) subunit B family.</text>
</comment>
<feature type="transmembrane region" description="Helical" evidence="7">
    <location>
        <begin position="81"/>
        <end position="101"/>
    </location>
</feature>
<feature type="transmembrane region" description="Helical" evidence="7">
    <location>
        <begin position="206"/>
        <end position="227"/>
    </location>
</feature>
<evidence type="ECO:0000313" key="11">
    <source>
        <dbReference type="Proteomes" id="UP000093740"/>
    </source>
</evidence>
<accession>A0AAI8CN20</accession>
<evidence type="ECO:0000256" key="4">
    <source>
        <dbReference type="ARBA" id="ARBA00022692"/>
    </source>
</evidence>
<evidence type="ECO:0000256" key="2">
    <source>
        <dbReference type="ARBA" id="ARBA00009425"/>
    </source>
</evidence>
<dbReference type="Pfam" id="PF20501">
    <property type="entry name" value="MbhE"/>
    <property type="match status" value="1"/>
</dbReference>
<reference evidence="10 11" key="1">
    <citation type="journal article" date="2015" name="Stand. Genomic Sci.">
        <title>Genome sequence of a native-feather degrading extremely thermophilic Eubacterium, Fervidobacterium islandicum AW-1.</title>
        <authorList>
            <person name="Lee Y.J."/>
            <person name="Jeong H."/>
            <person name="Park G.S."/>
            <person name="Kwak Y."/>
            <person name="Lee S.J."/>
            <person name="Lee S.J."/>
            <person name="Park M.K."/>
            <person name="Kim J.Y."/>
            <person name="Kang H.K."/>
            <person name="Shin J.H."/>
            <person name="Lee D.W."/>
        </authorList>
    </citation>
    <scope>NUCLEOTIDE SEQUENCE [LARGE SCALE GENOMIC DNA]</scope>
    <source>
        <strain evidence="10 11">AW-1</strain>
    </source>
</reference>
<comment type="subcellular location">
    <subcellularLocation>
        <location evidence="1">Cell membrane</location>
        <topology evidence="1">Multi-pass membrane protein</topology>
    </subcellularLocation>
</comment>
<feature type="transmembrane region" description="Helical" evidence="7">
    <location>
        <begin position="140"/>
        <end position="160"/>
    </location>
</feature>
<dbReference type="InterPro" id="IPR046806">
    <property type="entry name" value="MrpA_C/MbhE"/>
</dbReference>
<evidence type="ECO:0000259" key="8">
    <source>
        <dbReference type="Pfam" id="PF04039"/>
    </source>
</evidence>
<feature type="domain" description="Na+/H+ antiporter MnhB subunit-related protein" evidence="8">
    <location>
        <begin position="113"/>
        <end position="229"/>
    </location>
</feature>
<protein>
    <submittedName>
        <fullName evidence="10">Cation:proton antiporter</fullName>
    </submittedName>
</protein>
<dbReference type="Proteomes" id="UP000093740">
    <property type="component" value="Chromosome"/>
</dbReference>
<keyword evidence="4 7" id="KW-0812">Transmembrane</keyword>
<feature type="transmembrane region" description="Helical" evidence="7">
    <location>
        <begin position="181"/>
        <end position="200"/>
    </location>
</feature>
<name>A0AAI8CN20_FERIS</name>
<proteinExistence type="inferred from homology"/>
<evidence type="ECO:0000256" key="7">
    <source>
        <dbReference type="SAM" id="Phobius"/>
    </source>
</evidence>
<evidence type="ECO:0000256" key="6">
    <source>
        <dbReference type="ARBA" id="ARBA00023136"/>
    </source>
</evidence>
<keyword evidence="3" id="KW-1003">Cell membrane</keyword>
<evidence type="ECO:0000313" key="10">
    <source>
        <dbReference type="EMBL" id="AMW33554.1"/>
    </source>
</evidence>
<keyword evidence="5 7" id="KW-1133">Transmembrane helix</keyword>
<dbReference type="PANTHER" id="PTHR33932">
    <property type="entry name" value="NA(+)/H(+) ANTIPORTER SUBUNIT B"/>
    <property type="match status" value="1"/>
</dbReference>
<dbReference type="InterPro" id="IPR007182">
    <property type="entry name" value="MnhB"/>
</dbReference>